<keyword evidence="2" id="KW-0472">Membrane</keyword>
<comment type="caution">
    <text evidence="4">The sequence shown here is derived from an EMBL/GenBank/DDBJ whole genome shotgun (WGS) entry which is preliminary data.</text>
</comment>
<feature type="region of interest" description="Disordered" evidence="1">
    <location>
        <begin position="42"/>
        <end position="66"/>
    </location>
</feature>
<proteinExistence type="predicted"/>
<evidence type="ECO:0000313" key="5">
    <source>
        <dbReference type="Proteomes" id="UP001499938"/>
    </source>
</evidence>
<dbReference type="EMBL" id="BAAAPO010000040">
    <property type="protein sequence ID" value="GAA1800476.1"/>
    <property type="molecule type" value="Genomic_DNA"/>
</dbReference>
<dbReference type="Proteomes" id="UP001499938">
    <property type="component" value="Unassembled WGS sequence"/>
</dbReference>
<reference evidence="5" key="1">
    <citation type="journal article" date="2019" name="Int. J. Syst. Evol. Microbiol.">
        <title>The Global Catalogue of Microorganisms (GCM) 10K type strain sequencing project: providing services to taxonomists for standard genome sequencing and annotation.</title>
        <authorList>
            <consortium name="The Broad Institute Genomics Platform"/>
            <consortium name="The Broad Institute Genome Sequencing Center for Infectious Disease"/>
            <person name="Wu L."/>
            <person name="Ma J."/>
        </authorList>
    </citation>
    <scope>NUCLEOTIDE SEQUENCE [LARGE SCALE GENOMIC DNA]</scope>
    <source>
        <strain evidence="5">JCM 15592</strain>
    </source>
</reference>
<keyword evidence="2" id="KW-0812">Transmembrane</keyword>
<dbReference type="InterPro" id="IPR025403">
    <property type="entry name" value="TgpA-like_C"/>
</dbReference>
<feature type="transmembrane region" description="Helical" evidence="2">
    <location>
        <begin position="73"/>
        <end position="95"/>
    </location>
</feature>
<evidence type="ECO:0000313" key="4">
    <source>
        <dbReference type="EMBL" id="GAA1800476.1"/>
    </source>
</evidence>
<feature type="compositionally biased region" description="Polar residues" evidence="1">
    <location>
        <begin position="44"/>
        <end position="53"/>
    </location>
</feature>
<evidence type="ECO:0000256" key="1">
    <source>
        <dbReference type="SAM" id="MobiDB-lite"/>
    </source>
</evidence>
<dbReference type="Pfam" id="PF13559">
    <property type="entry name" value="DUF4129"/>
    <property type="match status" value="1"/>
</dbReference>
<keyword evidence="2" id="KW-1133">Transmembrane helix</keyword>
<protein>
    <recommendedName>
        <fullName evidence="3">Protein-glutamine gamma-glutamyltransferase-like C-terminal domain-containing protein</fullName>
    </recommendedName>
</protein>
<gene>
    <name evidence="4" type="ORF">GCM10009811_25370</name>
</gene>
<dbReference type="RefSeq" id="WP_344085937.1">
    <property type="nucleotide sequence ID" value="NZ_BAAAPO010000040.1"/>
</dbReference>
<sequence>MPRSRSTALWSLGVVLLLALSLWTAGAGSVFVVGKAYEAGQELSPPSQSTANPNDPPATPSVPGEARPAGAEFPIRVVLTVLAVAVGLCVLVLLLRELRGRRLPEPPVLERPSVAEAVLAGAPDQLASLREDIPSNAIIACWQELESAIAAAGHPALPWETPAEVTRTVLRRFEIDQDAIEGLAELYREARFSGHPLTEADRARAIECLTAIHDGLHEQVEV</sequence>
<evidence type="ECO:0000259" key="3">
    <source>
        <dbReference type="Pfam" id="PF13559"/>
    </source>
</evidence>
<keyword evidence="5" id="KW-1185">Reference proteome</keyword>
<evidence type="ECO:0000256" key="2">
    <source>
        <dbReference type="SAM" id="Phobius"/>
    </source>
</evidence>
<organism evidence="4 5">
    <name type="scientific">Nostocoides veronense</name>
    <dbReference type="NCBI Taxonomy" id="330836"/>
    <lineage>
        <taxon>Bacteria</taxon>
        <taxon>Bacillati</taxon>
        <taxon>Actinomycetota</taxon>
        <taxon>Actinomycetes</taxon>
        <taxon>Micrococcales</taxon>
        <taxon>Intrasporangiaceae</taxon>
        <taxon>Nostocoides</taxon>
    </lineage>
</organism>
<feature type="domain" description="Protein-glutamine gamma-glutamyltransferase-like C-terminal" evidence="3">
    <location>
        <begin position="141"/>
        <end position="209"/>
    </location>
</feature>
<name>A0ABN2LVE6_9MICO</name>
<accession>A0ABN2LVE6</accession>